<feature type="region of interest" description="Disordered" evidence="1">
    <location>
        <begin position="335"/>
        <end position="414"/>
    </location>
</feature>
<dbReference type="Pfam" id="PF23463">
    <property type="entry name" value="WWE_2"/>
    <property type="match status" value="1"/>
</dbReference>
<feature type="compositionally biased region" description="Basic and acidic residues" evidence="1">
    <location>
        <begin position="565"/>
        <end position="589"/>
    </location>
</feature>
<accession>A0A138ZZV9</accession>
<dbReference type="InterPro" id="IPR057826">
    <property type="entry name" value="WWE_C20G8.02"/>
</dbReference>
<evidence type="ECO:0000256" key="1">
    <source>
        <dbReference type="SAM" id="MobiDB-lite"/>
    </source>
</evidence>
<dbReference type="InterPro" id="IPR004177">
    <property type="entry name" value="DDHD_dom"/>
</dbReference>
<dbReference type="GO" id="GO:0005737">
    <property type="term" value="C:cytoplasm"/>
    <property type="evidence" value="ECO:0007669"/>
    <property type="project" value="TreeGrafter"/>
</dbReference>
<dbReference type="EMBL" id="KQ965842">
    <property type="protein sequence ID" value="KXS09948.1"/>
    <property type="molecule type" value="Genomic_DNA"/>
</dbReference>
<dbReference type="Pfam" id="PF02862">
    <property type="entry name" value="DDHD"/>
    <property type="match status" value="2"/>
</dbReference>
<feature type="compositionally biased region" description="Polar residues" evidence="1">
    <location>
        <begin position="400"/>
        <end position="412"/>
    </location>
</feature>
<dbReference type="SUPFAM" id="SSF53474">
    <property type="entry name" value="alpha/beta-Hydrolases"/>
    <property type="match status" value="1"/>
</dbReference>
<feature type="compositionally biased region" description="Basic and acidic residues" evidence="1">
    <location>
        <begin position="597"/>
        <end position="611"/>
    </location>
</feature>
<feature type="compositionally biased region" description="Low complexity" evidence="1">
    <location>
        <begin position="40"/>
        <end position="60"/>
    </location>
</feature>
<feature type="domain" description="DDHD" evidence="2">
    <location>
        <begin position="851"/>
        <end position="1073"/>
    </location>
</feature>
<keyword evidence="4" id="KW-1185">Reference proteome</keyword>
<feature type="region of interest" description="Disordered" evidence="1">
    <location>
        <begin position="463"/>
        <end position="490"/>
    </location>
</feature>
<dbReference type="InterPro" id="IPR029058">
    <property type="entry name" value="AB_hydrolase_fold"/>
</dbReference>
<reference evidence="3 4" key="1">
    <citation type="journal article" date="2015" name="Genome Biol. Evol.">
        <title>Phylogenomic analyses indicate that early fungi evolved digesting cell walls of algal ancestors of land plants.</title>
        <authorList>
            <person name="Chang Y."/>
            <person name="Wang S."/>
            <person name="Sekimoto S."/>
            <person name="Aerts A.L."/>
            <person name="Choi C."/>
            <person name="Clum A."/>
            <person name="LaButti K.M."/>
            <person name="Lindquist E.A."/>
            <person name="Yee Ngan C."/>
            <person name="Ohm R.A."/>
            <person name="Salamov A.A."/>
            <person name="Grigoriev I.V."/>
            <person name="Spatafora J.W."/>
            <person name="Berbee M.L."/>
        </authorList>
    </citation>
    <scope>NUCLEOTIDE SEQUENCE [LARGE SCALE GENOMIC DNA]</scope>
    <source>
        <strain evidence="3 4">JEL478</strain>
    </source>
</reference>
<dbReference type="PROSITE" id="PS51043">
    <property type="entry name" value="DDHD"/>
    <property type="match status" value="1"/>
</dbReference>
<dbReference type="OrthoDB" id="431378at2759"/>
<dbReference type="PANTHER" id="PTHR23509:SF10">
    <property type="entry name" value="LD21067P"/>
    <property type="match status" value="1"/>
</dbReference>
<gene>
    <name evidence="3" type="ORF">M427DRAFT_38054</name>
</gene>
<dbReference type="AlphaFoldDB" id="A0A138ZZV9"/>
<sequence>MELRAPSKPGSQASGDDVPETADAKSSAPAKSGWSGWQFPWSASSSPITTSATPKPSTSSGAIVSRRSKSMGSEGAAVGRLAFATKLPDVVVRAESPVESGAGTATATGTEHAVQTYTEEAKVDPPDLTIRWFHATDIPLRDESPFKLQSTTSLSGTARVEPQQWLAFSARDNREIEARYQEWLAHGGREAEERRGRKREREREREREKEKAREKTAEGKDPTTNVQDDSELELAPIGSLAKLSGVDALETEVVQSSGRFKVAVGEDLLFEVDVEAREMMPVPGPVYEIRRGSWFYQNSSKMLPCDDNLAKQLEDGYLKFKPWLDALPPISRPISEVPSPSVSPAASPKPPQEPLPHIPRSPSHSPARSPQPPPQPQPLAAPPRAFITSPSPSPDPAQKRSPTPTVPGSRTLQAGEDPLAAPAIAHTTSPAFHSFSPHILIRRRTSLTPAPPAKEIEAAVSVAPGTPGEAPGSGSAPLSTSPGPDSTLAAPAAVAPVPVPAKPAAIDWSKKWSLFPPHQGRTAVYVGHNRALVMADSVLVTVFVSAVGYGGETVVRGYDEAARQVKGVGKDKDKEKDKEKEKEKEKEKGVGVGGAGDAKEAKEEAANMEEKDYADDEMQGRRVDHLVFVLHGIGQKMGEASSLVNFVHDCNQLRRAIKDASKAILANAVAGAPSTSTTGDTSTPPVNLPPPGSGVQILPVLWRHLVDFGIRRTPDHATLDDVSLDSVPILRLLTKNFVTDLMLYMEPHHRGQLVRAVAEELTRMYTIYVERNPGKPRPKVSVVGHSLGSQIALDVLAAQPEGEEDMAGSVVGEGTDLSELVGGGGSDAAVPRDIVGDNVGEGIRKVEVGRLPFEVESLFALGSPIGFFLVLKKQTLRARSASGSGATSSARIVRPKCRAVYNVFFPTDMVAHKVEPTVSPTLAGGKPVSVAWTKGGIQGSLNTVAQGGAAIMSQVRSWGAMIPAHIIAGAVSRVAGVRPGGDGGVPMGGAGAATAGQARAAGAGGFDEKGAGYGDGEESADALLRALNPRHGRLDFALQVDMLQPELLQAVGAHFAYFADADVAHFVLGELYGS</sequence>
<feature type="compositionally biased region" description="Low complexity" evidence="1">
    <location>
        <begin position="335"/>
        <end position="346"/>
    </location>
</feature>
<evidence type="ECO:0000313" key="3">
    <source>
        <dbReference type="EMBL" id="KXS09948.1"/>
    </source>
</evidence>
<dbReference type="GO" id="GO:0004620">
    <property type="term" value="F:phospholipase activity"/>
    <property type="evidence" value="ECO:0007669"/>
    <property type="project" value="TreeGrafter"/>
</dbReference>
<dbReference type="InterPro" id="IPR058055">
    <property type="entry name" value="PA-PLA1"/>
</dbReference>
<evidence type="ECO:0000259" key="2">
    <source>
        <dbReference type="PROSITE" id="PS51043"/>
    </source>
</evidence>
<evidence type="ECO:0000313" key="4">
    <source>
        <dbReference type="Proteomes" id="UP000070544"/>
    </source>
</evidence>
<proteinExistence type="predicted"/>
<feature type="compositionally biased region" description="Basic and acidic residues" evidence="1">
    <location>
        <begin position="188"/>
        <end position="221"/>
    </location>
</feature>
<organism evidence="3 4">
    <name type="scientific">Gonapodya prolifera (strain JEL478)</name>
    <name type="common">Monoblepharis prolifera</name>
    <dbReference type="NCBI Taxonomy" id="1344416"/>
    <lineage>
        <taxon>Eukaryota</taxon>
        <taxon>Fungi</taxon>
        <taxon>Fungi incertae sedis</taxon>
        <taxon>Chytridiomycota</taxon>
        <taxon>Chytridiomycota incertae sedis</taxon>
        <taxon>Monoblepharidomycetes</taxon>
        <taxon>Monoblepharidales</taxon>
        <taxon>Gonapodyaceae</taxon>
        <taxon>Gonapodya</taxon>
    </lineage>
</organism>
<feature type="region of interest" description="Disordered" evidence="1">
    <location>
        <begin position="1"/>
        <end position="75"/>
    </location>
</feature>
<protein>
    <recommendedName>
        <fullName evidence="2">DDHD domain-containing protein</fullName>
    </recommendedName>
</protein>
<dbReference type="Proteomes" id="UP000070544">
    <property type="component" value="Unassembled WGS sequence"/>
</dbReference>
<feature type="compositionally biased region" description="Pro residues" evidence="1">
    <location>
        <begin position="369"/>
        <end position="381"/>
    </location>
</feature>
<dbReference type="GO" id="GO:0046872">
    <property type="term" value="F:metal ion binding"/>
    <property type="evidence" value="ECO:0007669"/>
    <property type="project" value="InterPro"/>
</dbReference>
<feature type="region of interest" description="Disordered" evidence="1">
    <location>
        <begin position="565"/>
        <end position="617"/>
    </location>
</feature>
<dbReference type="PANTHER" id="PTHR23509">
    <property type="entry name" value="PA-PL1 PHOSPHOLIPASE FAMILY"/>
    <property type="match status" value="1"/>
</dbReference>
<name>A0A138ZZV9_GONPJ</name>
<feature type="compositionally biased region" description="Pro residues" evidence="1">
    <location>
        <begin position="347"/>
        <end position="359"/>
    </location>
</feature>
<dbReference type="STRING" id="1344416.A0A138ZZV9"/>
<feature type="region of interest" description="Disordered" evidence="1">
    <location>
        <begin position="188"/>
        <end position="230"/>
    </location>
</feature>
<dbReference type="OMA" id="WTNFTTG"/>
<dbReference type="SMART" id="SM01127">
    <property type="entry name" value="DDHD"/>
    <property type="match status" value="1"/>
</dbReference>